<evidence type="ECO:0000256" key="2">
    <source>
        <dbReference type="ARBA" id="ARBA00022695"/>
    </source>
</evidence>
<feature type="domain" description="Phosphoribosyl-dephospho-CoA transferase MdcG C-terminal" evidence="3">
    <location>
        <begin position="90"/>
        <end position="206"/>
    </location>
</feature>
<reference evidence="5" key="2">
    <citation type="submission" date="2021-08" db="EMBL/GenBank/DDBJ databases">
        <authorList>
            <person name="Tani A."/>
            <person name="Ola A."/>
            <person name="Ogura Y."/>
            <person name="Katsura K."/>
            <person name="Hayashi T."/>
        </authorList>
    </citation>
    <scope>NUCLEOTIDE SEQUENCE</scope>
    <source>
        <strain evidence="5">NBRC 103626</strain>
    </source>
</reference>
<dbReference type="Pfam" id="PF10620">
    <property type="entry name" value="MdcG"/>
    <property type="match status" value="1"/>
</dbReference>
<keyword evidence="6" id="KW-1185">Reference proteome</keyword>
<dbReference type="GO" id="GO:0016779">
    <property type="term" value="F:nucleotidyltransferase activity"/>
    <property type="evidence" value="ECO:0007669"/>
    <property type="project" value="UniProtKB-KW"/>
</dbReference>
<proteinExistence type="predicted"/>
<gene>
    <name evidence="5" type="primary">mdcG</name>
    <name evidence="5" type="ORF">NBEOAGPD_4455</name>
</gene>
<evidence type="ECO:0000256" key="1">
    <source>
        <dbReference type="ARBA" id="ARBA00022679"/>
    </source>
</evidence>
<feature type="domain" description="Phosphoribosyl-dephospho-CoA transferase MdcG N-terminal" evidence="4">
    <location>
        <begin position="6"/>
        <end position="78"/>
    </location>
</feature>
<keyword evidence="2" id="KW-0548">Nucleotidyltransferase</keyword>
<name>A0AA37MCG0_9HYPH</name>
<dbReference type="AlphaFoldDB" id="A0AA37MCG0"/>
<evidence type="ECO:0000313" key="5">
    <source>
        <dbReference type="EMBL" id="GJD81210.1"/>
    </source>
</evidence>
<evidence type="ECO:0000313" key="6">
    <source>
        <dbReference type="Proteomes" id="UP001055108"/>
    </source>
</evidence>
<dbReference type="InterPro" id="IPR048903">
    <property type="entry name" value="MdcG_N"/>
</dbReference>
<dbReference type="Pfam" id="PF20866">
    <property type="entry name" value="MdcG_N"/>
    <property type="match status" value="1"/>
</dbReference>
<dbReference type="InterPro" id="IPR017557">
    <property type="entry name" value="Holo-ACP_synthase"/>
</dbReference>
<sequence length="216" mass="22876">MADGFRRHDLVRVEASAFAHLLRGRPDLDGAPDVADWAVRGRPLIVRRYGPGEDRSLVPLGLPLPPAAGKRRIGLALPFPTLAPLPAPTLAQARGSAPEAWQPTIEALLALGTANGLVPRPFGALLWQALTGLAYLAPTSDLDLLWPVTEVPPGFLASLAQIAAAAPMRIDGEVILPDGAGIHWRELHEAGGAVLAKHRDRLEMRDAAGLRAQVAA</sequence>
<evidence type="ECO:0000259" key="4">
    <source>
        <dbReference type="Pfam" id="PF20866"/>
    </source>
</evidence>
<dbReference type="Proteomes" id="UP001055108">
    <property type="component" value="Unassembled WGS sequence"/>
</dbReference>
<comment type="caution">
    <text evidence="5">The sequence shown here is derived from an EMBL/GenBank/DDBJ whole genome shotgun (WGS) entry which is preliminary data.</text>
</comment>
<accession>A0AA37MCG0</accession>
<dbReference type="InterPro" id="IPR049180">
    <property type="entry name" value="MdcG_C"/>
</dbReference>
<evidence type="ECO:0000259" key="3">
    <source>
        <dbReference type="Pfam" id="PF10620"/>
    </source>
</evidence>
<organism evidence="5 6">
    <name type="scientific">Methylobacterium gregans</name>
    <dbReference type="NCBI Taxonomy" id="374424"/>
    <lineage>
        <taxon>Bacteria</taxon>
        <taxon>Pseudomonadati</taxon>
        <taxon>Pseudomonadota</taxon>
        <taxon>Alphaproteobacteria</taxon>
        <taxon>Hyphomicrobiales</taxon>
        <taxon>Methylobacteriaceae</taxon>
        <taxon>Methylobacterium</taxon>
    </lineage>
</organism>
<keyword evidence="1 5" id="KW-0808">Transferase</keyword>
<dbReference type="NCBIfam" id="TIGR03135">
    <property type="entry name" value="malonate_mdcG"/>
    <property type="match status" value="1"/>
</dbReference>
<reference evidence="5" key="1">
    <citation type="journal article" date="2016" name="Front. Microbiol.">
        <title>Genome Sequence of the Piezophilic, Mesophilic Sulfate-Reducing Bacterium Desulfovibrio indicus J2T.</title>
        <authorList>
            <person name="Cao J."/>
            <person name="Maignien L."/>
            <person name="Shao Z."/>
            <person name="Alain K."/>
            <person name="Jebbar M."/>
        </authorList>
    </citation>
    <scope>NUCLEOTIDE SEQUENCE</scope>
    <source>
        <strain evidence="5">NBRC 103626</strain>
    </source>
</reference>
<protein>
    <submittedName>
        <fullName evidence="5">Phosphoribosyl-dephospho-CoA transferase</fullName>
    </submittedName>
</protein>
<dbReference type="EMBL" id="BPQM01000130">
    <property type="protein sequence ID" value="GJD81210.1"/>
    <property type="molecule type" value="Genomic_DNA"/>
</dbReference>
<dbReference type="RefSeq" id="WP_238306499.1">
    <property type="nucleotide sequence ID" value="NZ_BPQM01000130.1"/>
</dbReference>